<dbReference type="VEuPathDB" id="FungiDB:HCDG_00585"/>
<gene>
    <name evidence="1" type="ORF">HCDG_00585</name>
</gene>
<dbReference type="HOGENOM" id="CLU_2305198_0_0_1"/>
<organism evidence="1 2">
    <name type="scientific">Ajellomyces capsulatus (strain H143)</name>
    <name type="common">Darling's disease fungus</name>
    <name type="synonym">Histoplasma capsulatum</name>
    <dbReference type="NCBI Taxonomy" id="544712"/>
    <lineage>
        <taxon>Eukaryota</taxon>
        <taxon>Fungi</taxon>
        <taxon>Dikarya</taxon>
        <taxon>Ascomycota</taxon>
        <taxon>Pezizomycotina</taxon>
        <taxon>Eurotiomycetes</taxon>
        <taxon>Eurotiomycetidae</taxon>
        <taxon>Onygenales</taxon>
        <taxon>Ajellomycetaceae</taxon>
        <taxon>Histoplasma</taxon>
    </lineage>
</organism>
<evidence type="ECO:0000313" key="2">
    <source>
        <dbReference type="Proteomes" id="UP000002624"/>
    </source>
</evidence>
<proteinExistence type="predicted"/>
<dbReference type="EMBL" id="GG692419">
    <property type="protein sequence ID" value="EER45006.1"/>
    <property type="molecule type" value="Genomic_DNA"/>
</dbReference>
<accession>C6H1K3</accession>
<dbReference type="AlphaFoldDB" id="C6H1K3"/>
<reference evidence="2" key="1">
    <citation type="submission" date="2009-05" db="EMBL/GenBank/DDBJ databases">
        <title>The genome sequence of Ajellomyces capsulatus strain H143.</title>
        <authorList>
            <person name="Champion M."/>
            <person name="Cuomo C.A."/>
            <person name="Ma L.-J."/>
            <person name="Henn M.R."/>
            <person name="Sil A."/>
            <person name="Goldman B."/>
            <person name="Young S.K."/>
            <person name="Kodira C.D."/>
            <person name="Zeng Q."/>
            <person name="Koehrsen M."/>
            <person name="Alvarado L."/>
            <person name="Berlin A.M."/>
            <person name="Borenstein D."/>
            <person name="Chen Z."/>
            <person name="Engels R."/>
            <person name="Freedman E."/>
            <person name="Gellesch M."/>
            <person name="Goldberg J."/>
            <person name="Griggs A."/>
            <person name="Gujja S."/>
            <person name="Heiman D.I."/>
            <person name="Hepburn T.A."/>
            <person name="Howarth C."/>
            <person name="Jen D."/>
            <person name="Larson L."/>
            <person name="Lewis B."/>
            <person name="Mehta T."/>
            <person name="Park D."/>
            <person name="Pearson M."/>
            <person name="Roberts A."/>
            <person name="Saif S."/>
            <person name="Shea T.D."/>
            <person name="Shenoy N."/>
            <person name="Sisk P."/>
            <person name="Stolte C."/>
            <person name="Sykes S."/>
            <person name="Walk T."/>
            <person name="White J."/>
            <person name="Yandava C."/>
            <person name="Klein B."/>
            <person name="McEwen J.G."/>
            <person name="Puccia R."/>
            <person name="Goldman G.H."/>
            <person name="Felipe M.S."/>
            <person name="Nino-Vega G."/>
            <person name="San-Blas G."/>
            <person name="Taylor J.W."/>
            <person name="Mendoza L."/>
            <person name="Galagan J.E."/>
            <person name="Nusbaum C."/>
            <person name="Birren B.W."/>
        </authorList>
    </citation>
    <scope>NUCLEOTIDE SEQUENCE [LARGE SCALE GENOMIC DNA]</scope>
    <source>
        <strain evidence="2">H143</strain>
    </source>
</reference>
<dbReference type="Proteomes" id="UP000002624">
    <property type="component" value="Unassembled WGS sequence"/>
</dbReference>
<protein>
    <submittedName>
        <fullName evidence="1">Uncharacterized protein</fullName>
    </submittedName>
</protein>
<evidence type="ECO:0000313" key="1">
    <source>
        <dbReference type="EMBL" id="EER45006.1"/>
    </source>
</evidence>
<sequence>MPFRIFTILYLLHSSTKGTVRISNLDLVKEVSATNNKLKMSCKSNNKKLPFFSMLISVSDRQAANCERSLLAFLLACKGLELGARVPVAGVHVLVHFLLQ</sequence>
<name>C6H1K3_AJECH</name>